<organism evidence="1">
    <name type="scientific">Arundo donax</name>
    <name type="common">Giant reed</name>
    <name type="synonym">Donax arundinaceus</name>
    <dbReference type="NCBI Taxonomy" id="35708"/>
    <lineage>
        <taxon>Eukaryota</taxon>
        <taxon>Viridiplantae</taxon>
        <taxon>Streptophyta</taxon>
        <taxon>Embryophyta</taxon>
        <taxon>Tracheophyta</taxon>
        <taxon>Spermatophyta</taxon>
        <taxon>Magnoliopsida</taxon>
        <taxon>Liliopsida</taxon>
        <taxon>Poales</taxon>
        <taxon>Poaceae</taxon>
        <taxon>PACMAD clade</taxon>
        <taxon>Arundinoideae</taxon>
        <taxon>Arundineae</taxon>
        <taxon>Arundo</taxon>
    </lineage>
</organism>
<sequence length="76" mass="8587">MPRDLEISNFYSTWQKTKARKGRQQANHLAYIAHIHLGRQKLAELSGLQLLMNYAPAALSSFSENWKLASLGLQSS</sequence>
<evidence type="ECO:0000313" key="1">
    <source>
        <dbReference type="EMBL" id="JAD15430.1"/>
    </source>
</evidence>
<dbReference type="AlphaFoldDB" id="A0A0A8XRV1"/>
<accession>A0A0A8XRV1</accession>
<name>A0A0A8XRV1_ARUDO</name>
<dbReference type="EMBL" id="GBRH01282465">
    <property type="protein sequence ID" value="JAD15430.1"/>
    <property type="molecule type" value="Transcribed_RNA"/>
</dbReference>
<reference evidence="1" key="1">
    <citation type="submission" date="2014-09" db="EMBL/GenBank/DDBJ databases">
        <authorList>
            <person name="Magalhaes I.L.F."/>
            <person name="Oliveira U."/>
            <person name="Santos F.R."/>
            <person name="Vidigal T.H.D.A."/>
            <person name="Brescovit A.D."/>
            <person name="Santos A.J."/>
        </authorList>
    </citation>
    <scope>NUCLEOTIDE SEQUENCE</scope>
    <source>
        <tissue evidence="1">Shoot tissue taken approximately 20 cm above the soil surface</tissue>
    </source>
</reference>
<reference evidence="1" key="2">
    <citation type="journal article" date="2015" name="Data Brief">
        <title>Shoot transcriptome of the giant reed, Arundo donax.</title>
        <authorList>
            <person name="Barrero R.A."/>
            <person name="Guerrero F.D."/>
            <person name="Moolhuijzen P."/>
            <person name="Goolsby J.A."/>
            <person name="Tidwell J."/>
            <person name="Bellgard S.E."/>
            <person name="Bellgard M.I."/>
        </authorList>
    </citation>
    <scope>NUCLEOTIDE SEQUENCE</scope>
    <source>
        <tissue evidence="1">Shoot tissue taken approximately 20 cm above the soil surface</tissue>
    </source>
</reference>
<proteinExistence type="predicted"/>
<protein>
    <submittedName>
        <fullName evidence="1">Uncharacterized protein</fullName>
    </submittedName>
</protein>